<protein>
    <submittedName>
        <fullName evidence="2">Uncharacterized protein</fullName>
    </submittedName>
</protein>
<keyword evidence="1" id="KW-0472">Membrane</keyword>
<name>A0A2X2SXF1_CAPOC</name>
<evidence type="ECO:0000313" key="2">
    <source>
        <dbReference type="EMBL" id="SQA92873.1"/>
    </source>
</evidence>
<feature type="transmembrane region" description="Helical" evidence="1">
    <location>
        <begin position="33"/>
        <end position="50"/>
    </location>
</feature>
<evidence type="ECO:0000256" key="1">
    <source>
        <dbReference type="SAM" id="Phobius"/>
    </source>
</evidence>
<dbReference type="EMBL" id="UAVS01000001">
    <property type="protein sequence ID" value="SQA92873.1"/>
    <property type="molecule type" value="Genomic_DNA"/>
</dbReference>
<dbReference type="Proteomes" id="UP000250169">
    <property type="component" value="Unassembled WGS sequence"/>
</dbReference>
<keyword evidence="1" id="KW-0812">Transmembrane</keyword>
<reference evidence="2 3" key="1">
    <citation type="submission" date="2018-06" db="EMBL/GenBank/DDBJ databases">
        <authorList>
            <consortium name="Pathogen Informatics"/>
            <person name="Doyle S."/>
        </authorList>
    </citation>
    <scope>NUCLEOTIDE SEQUENCE [LARGE SCALE GENOMIC DNA]</scope>
    <source>
        <strain evidence="2 3">NCTC11545</strain>
    </source>
</reference>
<gene>
    <name evidence="2" type="ORF">NCTC11545_00235</name>
</gene>
<keyword evidence="1" id="KW-1133">Transmembrane helix</keyword>
<accession>A0A2X2SXF1</accession>
<sequence length="64" mass="7337">MTFTMPVCDDPPNIFLNSHFNNKHMKKSKPNRIIGAFLILMAITYLYNNWASAKQGFLEGLFGQ</sequence>
<dbReference type="AlphaFoldDB" id="A0A2X2SXF1"/>
<proteinExistence type="predicted"/>
<evidence type="ECO:0000313" key="3">
    <source>
        <dbReference type="Proteomes" id="UP000250169"/>
    </source>
</evidence>
<organism evidence="2 3">
    <name type="scientific">Capnocytophaga ochracea</name>
    <dbReference type="NCBI Taxonomy" id="1018"/>
    <lineage>
        <taxon>Bacteria</taxon>
        <taxon>Pseudomonadati</taxon>
        <taxon>Bacteroidota</taxon>
        <taxon>Flavobacteriia</taxon>
        <taxon>Flavobacteriales</taxon>
        <taxon>Flavobacteriaceae</taxon>
        <taxon>Capnocytophaga</taxon>
    </lineage>
</organism>